<feature type="transmembrane region" description="Helical" evidence="1">
    <location>
        <begin position="174"/>
        <end position="204"/>
    </location>
</feature>
<keyword evidence="1" id="KW-0472">Membrane</keyword>
<keyword evidence="3" id="KW-1185">Reference proteome</keyword>
<protein>
    <recommendedName>
        <fullName evidence="4">Cell division protein</fullName>
    </recommendedName>
</protein>
<feature type="transmembrane region" description="Helical" evidence="1">
    <location>
        <begin position="268"/>
        <end position="289"/>
    </location>
</feature>
<evidence type="ECO:0000313" key="2">
    <source>
        <dbReference type="EMBL" id="MCK8624469.1"/>
    </source>
</evidence>
<feature type="transmembrane region" description="Helical" evidence="1">
    <location>
        <begin position="80"/>
        <end position="107"/>
    </location>
</feature>
<proteinExistence type="predicted"/>
<dbReference type="EMBL" id="JAJIAO010000002">
    <property type="protein sequence ID" value="MCK8624469.1"/>
    <property type="molecule type" value="Genomic_DNA"/>
</dbReference>
<feature type="transmembrane region" description="Helical" evidence="1">
    <location>
        <begin position="543"/>
        <end position="564"/>
    </location>
</feature>
<feature type="transmembrane region" description="Helical" evidence="1">
    <location>
        <begin position="365"/>
        <end position="385"/>
    </location>
</feature>
<comment type="caution">
    <text evidence="2">The sequence shown here is derived from an EMBL/GenBank/DDBJ whole genome shotgun (WGS) entry which is preliminary data.</text>
</comment>
<evidence type="ECO:0000313" key="3">
    <source>
        <dbReference type="Proteomes" id="UP001522905"/>
    </source>
</evidence>
<keyword evidence="1" id="KW-1133">Transmembrane helix</keyword>
<reference evidence="2 3" key="1">
    <citation type="submission" date="2021-11" db="EMBL/GenBank/DDBJ databases">
        <title>Comparative genomics of bee honey and flower isolates.</title>
        <authorList>
            <person name="Bechtner J.D."/>
            <person name="Gallus M.K."/>
            <person name="Ehrmann M."/>
        </authorList>
    </citation>
    <scope>NUCLEOTIDE SEQUENCE [LARGE SCALE GENOMIC DNA]</scope>
    <source>
        <strain evidence="2 3">M161</strain>
    </source>
</reference>
<organism evidence="2 3">
    <name type="scientific">Apilactobacillus xinyiensis</name>
    <dbReference type="NCBI Taxonomy" id="2841032"/>
    <lineage>
        <taxon>Bacteria</taxon>
        <taxon>Bacillati</taxon>
        <taxon>Bacillota</taxon>
        <taxon>Bacilli</taxon>
        <taxon>Lactobacillales</taxon>
        <taxon>Lactobacillaceae</taxon>
        <taxon>Apilactobacillus</taxon>
    </lineage>
</organism>
<feature type="transmembrane region" description="Helical" evidence="1">
    <location>
        <begin position="127"/>
        <end position="144"/>
    </location>
</feature>
<feature type="transmembrane region" description="Helical" evidence="1">
    <location>
        <begin position="295"/>
        <end position="317"/>
    </location>
</feature>
<feature type="transmembrane region" description="Helical" evidence="1">
    <location>
        <begin position="216"/>
        <end position="236"/>
    </location>
</feature>
<name>A0ABT0I0V7_9LACO</name>
<dbReference type="RefSeq" id="WP_220751278.1">
    <property type="nucleotide sequence ID" value="NZ_BPLL01000011.1"/>
</dbReference>
<evidence type="ECO:0000256" key="1">
    <source>
        <dbReference type="SAM" id="Phobius"/>
    </source>
</evidence>
<evidence type="ECO:0008006" key="4">
    <source>
        <dbReference type="Google" id="ProtNLM"/>
    </source>
</evidence>
<accession>A0ABT0I0V7</accession>
<feature type="transmembrane region" description="Helical" evidence="1">
    <location>
        <begin position="337"/>
        <end position="353"/>
    </location>
</feature>
<keyword evidence="1" id="KW-0812">Transmembrane</keyword>
<sequence>MKRASRLFPYLLIFAVTILLLLPQIVSKSTIIGIDSVFHMNRFYDTAMQMKTGKYNYFLSVFGFQQSARMVNPLYGPLSAYFNGLLLIIGGSWFRYQLLSSTIVLFLSGSSMYHLASRLNIDKFNSLVVAIIYMLSNLVMAWVVGEQFTGWGAALLPLLMISGLDMAKNHRVKILLLAIPMTLLLQTHIMSSLIGACALVPFFLYGFCYSGNRKRMFLNAIIAVFITLALTANVWGGMLEVYSNNKLLPVAPQTEMASDSIAFFGKNVFVLNPLYSCIIIFVIAYFIIFWKKITLISHVTFLNGMFFLWISSCLFPWNTFYKLVPGIAYFIQMPRRFSVIAFILLILCFGMIMTETSKLKLVNGIKMILPFVVAILVFLQGSTLIRQGVKAYQSPGVLYNDYNVHYQSYNNNRLRDSLRSMDVEYAIKALTKATPDYLPINYKVTPTNYFDYHPYGNYDDRVINNKLPLKRSVDNKGNLIMEFNNASDKVQTVELPVIKYHNTQIYVNDKLQNKVKTSHIGSVYLNLQPGASFIKLKYEPARWLTMLLWLTSFSWIILIGYLVIKFGVKGVKYYSKK</sequence>
<gene>
    <name evidence="2" type="ORF">LNP07_02965</name>
</gene>
<dbReference type="Proteomes" id="UP001522905">
    <property type="component" value="Unassembled WGS sequence"/>
</dbReference>